<organism evidence="3 4">
    <name type="scientific">Geomonas silvestris</name>
    <dbReference type="NCBI Taxonomy" id="2740184"/>
    <lineage>
        <taxon>Bacteria</taxon>
        <taxon>Pseudomonadati</taxon>
        <taxon>Thermodesulfobacteriota</taxon>
        <taxon>Desulfuromonadia</taxon>
        <taxon>Geobacterales</taxon>
        <taxon>Geobacteraceae</taxon>
        <taxon>Geomonas</taxon>
    </lineage>
</organism>
<evidence type="ECO:0000256" key="2">
    <source>
        <dbReference type="SAM" id="Phobius"/>
    </source>
</evidence>
<dbReference type="Proteomes" id="UP000556026">
    <property type="component" value="Unassembled WGS sequence"/>
</dbReference>
<keyword evidence="4" id="KW-1185">Reference proteome</keyword>
<feature type="transmembrane region" description="Helical" evidence="2">
    <location>
        <begin position="129"/>
        <end position="153"/>
    </location>
</feature>
<name>A0A6V8MJS0_9BACT</name>
<keyword evidence="2" id="KW-1133">Transmembrane helix</keyword>
<feature type="region of interest" description="Disordered" evidence="1">
    <location>
        <begin position="272"/>
        <end position="292"/>
    </location>
</feature>
<dbReference type="RefSeq" id="WP_183355038.1">
    <property type="nucleotide sequence ID" value="NZ_BLXX01000007.1"/>
</dbReference>
<keyword evidence="2" id="KW-0812">Transmembrane</keyword>
<evidence type="ECO:0000313" key="3">
    <source>
        <dbReference type="EMBL" id="GFO60228.1"/>
    </source>
</evidence>
<proteinExistence type="predicted"/>
<protein>
    <submittedName>
        <fullName evidence="3">Uncharacterized protein</fullName>
    </submittedName>
</protein>
<accession>A0A6V8MJS0</accession>
<sequence>MIALEYGKRAEKRHFRPDDNEWNLDLSFLLEKECIYDEMERVAGNIYTQNGAENAYAYADSMMRSISSGYTSFTDPPAAIWKKAVRGELQGECPKWGSIFCFKLAFWFALSAEVVVMGVQAALSGDINPFIFVLAFILGLGGFLQGLGAGNLLFYRWKNRTGRPHNAPETRDWILVGLGTVLILLISTIRGSGGFGMTQFFLVFLITLFFGEAVAICEASAVDLSRQRIQCHEDFANCQRVQASQMHTKNLDEGNYRRDFEIMVNNASMKKFQRDPDPVKNASLEPSAAVPN</sequence>
<feature type="transmembrane region" description="Helical" evidence="2">
    <location>
        <begin position="199"/>
        <end position="222"/>
    </location>
</feature>
<dbReference type="AlphaFoldDB" id="A0A6V8MJS0"/>
<feature type="transmembrane region" description="Helical" evidence="2">
    <location>
        <begin position="173"/>
        <end position="193"/>
    </location>
</feature>
<evidence type="ECO:0000256" key="1">
    <source>
        <dbReference type="SAM" id="MobiDB-lite"/>
    </source>
</evidence>
<feature type="transmembrane region" description="Helical" evidence="2">
    <location>
        <begin position="104"/>
        <end position="123"/>
    </location>
</feature>
<dbReference type="EMBL" id="BLXX01000007">
    <property type="protein sequence ID" value="GFO60228.1"/>
    <property type="molecule type" value="Genomic_DNA"/>
</dbReference>
<comment type="caution">
    <text evidence="3">The sequence shown here is derived from an EMBL/GenBank/DDBJ whole genome shotgun (WGS) entry which is preliminary data.</text>
</comment>
<reference evidence="4" key="1">
    <citation type="submission" date="2020-06" db="EMBL/GenBank/DDBJ databases">
        <title>Draft genomic sequence of Geomonas sp. Red330.</title>
        <authorList>
            <person name="Itoh H."/>
            <person name="Zhenxing X."/>
            <person name="Ushijima N."/>
            <person name="Masuda Y."/>
            <person name="Shiratori Y."/>
            <person name="Senoo K."/>
        </authorList>
    </citation>
    <scope>NUCLEOTIDE SEQUENCE [LARGE SCALE GENOMIC DNA]</scope>
    <source>
        <strain evidence="4">Red330</strain>
    </source>
</reference>
<evidence type="ECO:0000313" key="4">
    <source>
        <dbReference type="Proteomes" id="UP000556026"/>
    </source>
</evidence>
<keyword evidence="2" id="KW-0472">Membrane</keyword>
<gene>
    <name evidence="3" type="ORF">GMST_25530</name>
</gene>